<evidence type="ECO:0000313" key="3">
    <source>
        <dbReference type="Proteomes" id="UP000626109"/>
    </source>
</evidence>
<evidence type="ECO:0000313" key="1">
    <source>
        <dbReference type="EMBL" id="CAE8626658.1"/>
    </source>
</evidence>
<evidence type="ECO:0000313" key="4">
    <source>
        <dbReference type="Proteomes" id="UP000654075"/>
    </source>
</evidence>
<dbReference type="Proteomes" id="UP000654075">
    <property type="component" value="Unassembled WGS sequence"/>
</dbReference>
<keyword evidence="4" id="KW-1185">Reference proteome</keyword>
<accession>A0A813L6T0</accession>
<dbReference type="AlphaFoldDB" id="A0A813L6T0"/>
<gene>
    <name evidence="1" type="ORF">PGLA1383_LOCUS43564</name>
    <name evidence="2" type="ORF">PGLA2088_LOCUS39150</name>
</gene>
<sequence length="159" mass="17576">MSKQFFSVSGSTCFTLDKAEDFEDFDENDFFFGSEVSDVQMHGHVSATSDLAEDRRRLQAPPAPVLRPARATWEVAPMPELPEAAAKMDEDQDQEESCVFNLESLFHSDSDVVGMDNEWSGSDCEDEEVFSLSPGLWQKLSGEPCEFAFGLGRSSLGCA</sequence>
<dbReference type="EMBL" id="CAJNNV010029004">
    <property type="protein sequence ID" value="CAE8626658.1"/>
    <property type="molecule type" value="Genomic_DNA"/>
</dbReference>
<protein>
    <submittedName>
        <fullName evidence="2">Uncharacterized protein</fullName>
    </submittedName>
</protein>
<comment type="caution">
    <text evidence="2">The sequence shown here is derived from an EMBL/GenBank/DDBJ whole genome shotgun (WGS) entry which is preliminary data.</text>
</comment>
<organism evidence="2 3">
    <name type="scientific">Polarella glacialis</name>
    <name type="common">Dinoflagellate</name>
    <dbReference type="NCBI Taxonomy" id="89957"/>
    <lineage>
        <taxon>Eukaryota</taxon>
        <taxon>Sar</taxon>
        <taxon>Alveolata</taxon>
        <taxon>Dinophyceae</taxon>
        <taxon>Suessiales</taxon>
        <taxon>Suessiaceae</taxon>
        <taxon>Polarella</taxon>
    </lineage>
</organism>
<reference evidence="2" key="1">
    <citation type="submission" date="2021-02" db="EMBL/GenBank/DDBJ databases">
        <authorList>
            <person name="Dougan E. K."/>
            <person name="Rhodes N."/>
            <person name="Thang M."/>
            <person name="Chan C."/>
        </authorList>
    </citation>
    <scope>NUCLEOTIDE SEQUENCE</scope>
</reference>
<proteinExistence type="predicted"/>
<evidence type="ECO:0000313" key="2">
    <source>
        <dbReference type="EMBL" id="CAE8716660.1"/>
    </source>
</evidence>
<name>A0A813L6T0_POLGL</name>
<dbReference type="EMBL" id="CAJNNW010033015">
    <property type="protein sequence ID" value="CAE8716660.1"/>
    <property type="molecule type" value="Genomic_DNA"/>
</dbReference>
<dbReference type="Proteomes" id="UP000626109">
    <property type="component" value="Unassembled WGS sequence"/>
</dbReference>